<feature type="compositionally biased region" description="Acidic residues" evidence="1">
    <location>
        <begin position="276"/>
        <end position="292"/>
    </location>
</feature>
<organism evidence="2 3">
    <name type="scientific">Fusarium flagelliforme</name>
    <dbReference type="NCBI Taxonomy" id="2675880"/>
    <lineage>
        <taxon>Eukaryota</taxon>
        <taxon>Fungi</taxon>
        <taxon>Dikarya</taxon>
        <taxon>Ascomycota</taxon>
        <taxon>Pezizomycotina</taxon>
        <taxon>Sordariomycetes</taxon>
        <taxon>Hypocreomycetidae</taxon>
        <taxon>Hypocreales</taxon>
        <taxon>Nectriaceae</taxon>
        <taxon>Fusarium</taxon>
        <taxon>Fusarium incarnatum-equiseti species complex</taxon>
    </lineage>
</organism>
<feature type="compositionally biased region" description="Polar residues" evidence="1">
    <location>
        <begin position="220"/>
        <end position="236"/>
    </location>
</feature>
<feature type="compositionally biased region" description="Polar residues" evidence="1">
    <location>
        <begin position="180"/>
        <end position="213"/>
    </location>
</feature>
<dbReference type="AlphaFoldDB" id="A0A395MBS9"/>
<accession>A0A395MBS9</accession>
<evidence type="ECO:0000313" key="2">
    <source>
        <dbReference type="EMBL" id="RFN45311.1"/>
    </source>
</evidence>
<keyword evidence="3" id="KW-1185">Reference proteome</keyword>
<proteinExistence type="predicted"/>
<evidence type="ECO:0000313" key="3">
    <source>
        <dbReference type="Proteomes" id="UP000265631"/>
    </source>
</evidence>
<dbReference type="EMBL" id="PXXK01000358">
    <property type="protein sequence ID" value="RFN45311.1"/>
    <property type="molecule type" value="Genomic_DNA"/>
</dbReference>
<reference evidence="2 3" key="1">
    <citation type="journal article" date="2018" name="PLoS Pathog.">
        <title>Evolution of structural diversity of trichothecenes, a family of toxins produced by plant pathogenic and entomopathogenic fungi.</title>
        <authorList>
            <person name="Proctor R.H."/>
            <person name="McCormick S.P."/>
            <person name="Kim H.S."/>
            <person name="Cardoza R.E."/>
            <person name="Stanley A.M."/>
            <person name="Lindo L."/>
            <person name="Kelly A."/>
            <person name="Brown D.W."/>
            <person name="Lee T."/>
            <person name="Vaughan M.M."/>
            <person name="Alexander N.J."/>
            <person name="Busman M."/>
            <person name="Gutierrez S."/>
        </authorList>
    </citation>
    <scope>NUCLEOTIDE SEQUENCE [LARGE SCALE GENOMIC DNA]</scope>
    <source>
        <strain evidence="2 3">NRRL 13405</strain>
    </source>
</reference>
<dbReference type="Proteomes" id="UP000265631">
    <property type="component" value="Unassembled WGS sequence"/>
</dbReference>
<comment type="caution">
    <text evidence="2">The sequence shown here is derived from an EMBL/GenBank/DDBJ whole genome shotgun (WGS) entry which is preliminary data.</text>
</comment>
<gene>
    <name evidence="2" type="ORF">FIE12Z_10460</name>
</gene>
<feature type="compositionally biased region" description="Basic residues" evidence="1">
    <location>
        <begin position="158"/>
        <end position="169"/>
    </location>
</feature>
<sequence>MKRKGAEELKRYMTDEDWLPYLNQSQTRLYKHLSCNGRTRPILHFAGWLIAITIFTSIPNKITAQETSQEDPRSSRRRFRRQIRKGGDAEHLTAGLRLPKRPLPRLPASLIHLLVPVRPRVPAALSSHAPIAGYSRQRKRNGSPSPSVKAIAASSRLKNSHLSRKRKKGGLNMPSEKAQRLNNSTRKSQKTQTRLPENIEDTSSVYEDSTFDPTTEEFDQLTSPSHRISGHSGLSDSESETVDLSIIEVSSDDTSNSDMDTHHEGSVTHDIADTDANPDTELDADPDDDLDADTNVHSDASSVQEQDDVFNWQQAFQTMARDCQQTNKMMSEAMANRRKDERFQANMTTFSTTAQAQINDLKKDGKAKDSRMDKFQKILKQLGPQPNQARRKPAK</sequence>
<feature type="compositionally biased region" description="Polar residues" evidence="1">
    <location>
        <begin position="295"/>
        <end position="304"/>
    </location>
</feature>
<evidence type="ECO:0000256" key="1">
    <source>
        <dbReference type="SAM" id="MobiDB-lite"/>
    </source>
</evidence>
<protein>
    <submittedName>
        <fullName evidence="2">Uncharacterized protein</fullName>
    </submittedName>
</protein>
<feature type="compositionally biased region" description="Basic and acidic residues" evidence="1">
    <location>
        <begin position="259"/>
        <end position="272"/>
    </location>
</feature>
<name>A0A395MBS9_9HYPO</name>
<feature type="region of interest" description="Disordered" evidence="1">
    <location>
        <begin position="132"/>
        <end position="306"/>
    </location>
</feature>